<proteinExistence type="inferred from homology"/>
<dbReference type="VEuPathDB" id="CryptoDB:Cvel_6580"/>
<feature type="compositionally biased region" description="Acidic residues" evidence="2">
    <location>
        <begin position="956"/>
        <end position="967"/>
    </location>
</feature>
<name>A0A0G4HEP4_9ALVE</name>
<dbReference type="InterPro" id="IPR038792">
    <property type="entry name" value="CFAP97D1/2"/>
</dbReference>
<feature type="compositionally biased region" description="Basic and acidic residues" evidence="2">
    <location>
        <begin position="755"/>
        <end position="769"/>
    </location>
</feature>
<feature type="compositionally biased region" description="Polar residues" evidence="2">
    <location>
        <begin position="394"/>
        <end position="404"/>
    </location>
</feature>
<feature type="region of interest" description="Disordered" evidence="2">
    <location>
        <begin position="394"/>
        <end position="413"/>
    </location>
</feature>
<sequence length="1286" mass="139579">MNKSPALANKICARRWEEHKDKIHKKKLRSIRPTIDHAAPKPFTLLHMQFNAKKEEQLEQKYIEIDRQNRILLNRMYTIMKKPSYSQPPAIPPGAPAISKTSSLNKPFRRKKMEEITQNNVRLLGRIQKTQPVYNHVDWQRHSESSYKYYRNAAQTHDSLYAERTGKFELCPHTRARLRLAPIPSVPVNMNNAIEDRQRTTGSSWNSSTDPASGSRTDREDMGMTAASGIGARLRGKSRDSGGASLRGNSNLWPQSQAPPYLFDEQQSLPLSSLNPKRPAAQGGARRPGSAGDGVGGETGDEIGVGEGGAEKRDGTKQTRGKQRFVFKEGRRINGKFFLIEMTSTQKTLRILAYDGEDGRCLELLVPHTQHMQLLQKHRNSYESICRHLAISSDTDCPPTTKSGQPKKGVPGQPVLYIADTPQYVPERPISMPYGGGFLAVPSVPAPPAPSGDSKTKHAKTASSVVARWNRRSSQLGKGQQDPSALQPGKPEIPAETQKEGENDAKDKEEQKEAEAEGEKGEDAGEKFQTDDDHDDVEFEEATRDVSRNLAENIINDATRESAAAIAGETDLDLDLGPDNAPRPPAPLGSFGSQEFVLHISGTSQGSASQAVSLSDGLGILSHQQGGGIFATQPEEGAEETDAPLPPVPKETDEDEQQEQNATEAQDDKTGVAEAESPPKSPEEGENGEETKPEQPPSPTEPADIFQAADPASSAQQQNEEVEGEEKESEENKPVTLEKAKEAQRGEEEEEEEGEGVKSDGNKDTEKKSATPPPLPVAAEDPAPKSDDEPSDAQNPVRDGQKEAAENEKTPTPPAEKAEGAQAEANPDPPKEAEEAQKVTEEPKGEADKQNADQSEAVAPSAVSSKDKAEAPAEAKEEEKERAVPAGEGAELQKESADNQKESSQSGLEKQADQPSQQAEGGDEVKKEEEPQEEKEKEAASGESQQEQQQQQEQQEQQEQEDKELEDVALKIQAAFRKKKSRPFKSQSKLAVAAPAAEQAEGGEEAKKEGEQAAEQADSSEEPKKDSEQAPQQPEITEEEKKEHGQLASQQKEGGDSTNENPPKVQENPDEAQGDSKEEKPDETPKEEPPSDPPTETKDQEGMPEGLPAAWGLAGPSQEEEGEKGAEGKEGEEGSKEEEAQQSADAQGDEKEEKGEEAQAEAEKDGDGEGTPLGTVKLPAWGIFGSAPKAEGAPAAEGGKENEQEKEADTKADVSASPAEVEGKEEEQEGEEVEEERKGEEEPKEEKGAEGEEGQKEDLVPPPPTEEEVEKTEEKPSDQEEAQPAS</sequence>
<feature type="compositionally biased region" description="Basic and acidic residues" evidence="2">
    <location>
        <begin position="497"/>
        <end position="531"/>
    </location>
</feature>
<protein>
    <submittedName>
        <fullName evidence="3">Uncharacterized protein</fullName>
    </submittedName>
</protein>
<feature type="compositionally biased region" description="Basic and acidic residues" evidence="2">
    <location>
        <begin position="923"/>
        <end position="940"/>
    </location>
</feature>
<feature type="region of interest" description="Disordered" evidence="2">
    <location>
        <begin position="445"/>
        <end position="545"/>
    </location>
</feature>
<feature type="region of interest" description="Disordered" evidence="2">
    <location>
        <begin position="271"/>
        <end position="322"/>
    </location>
</feature>
<feature type="compositionally biased region" description="Low complexity" evidence="2">
    <location>
        <begin position="941"/>
        <end position="955"/>
    </location>
</feature>
<organism evidence="3">
    <name type="scientific">Chromera velia CCMP2878</name>
    <dbReference type="NCBI Taxonomy" id="1169474"/>
    <lineage>
        <taxon>Eukaryota</taxon>
        <taxon>Sar</taxon>
        <taxon>Alveolata</taxon>
        <taxon>Colpodellida</taxon>
        <taxon>Chromeraceae</taxon>
        <taxon>Chromera</taxon>
    </lineage>
</organism>
<feature type="compositionally biased region" description="Basic and acidic residues" evidence="2">
    <location>
        <begin position="1123"/>
        <end position="1139"/>
    </location>
</feature>
<evidence type="ECO:0000313" key="3">
    <source>
        <dbReference type="EMBL" id="CEM42542.1"/>
    </source>
</evidence>
<feature type="compositionally biased region" description="Basic and acidic residues" evidence="2">
    <location>
        <begin position="799"/>
        <end position="809"/>
    </location>
</feature>
<dbReference type="PANTHER" id="PTHR33768">
    <property type="entry name" value="MIP11318P"/>
    <property type="match status" value="1"/>
</dbReference>
<accession>A0A0G4HEP4</accession>
<feature type="compositionally biased region" description="Low complexity" evidence="2">
    <location>
        <begin position="1187"/>
        <end position="1197"/>
    </location>
</feature>
<feature type="region of interest" description="Disordered" evidence="2">
    <location>
        <begin position="569"/>
        <end position="590"/>
    </location>
</feature>
<feature type="compositionally biased region" description="Polar residues" evidence="2">
    <location>
        <begin position="472"/>
        <end position="484"/>
    </location>
</feature>
<feature type="compositionally biased region" description="Polar residues" evidence="2">
    <location>
        <begin position="247"/>
        <end position="258"/>
    </location>
</feature>
<feature type="compositionally biased region" description="Basic and acidic residues" evidence="2">
    <location>
        <begin position="1235"/>
        <end position="1259"/>
    </location>
</feature>
<feature type="compositionally biased region" description="Polar residues" evidence="2">
    <location>
        <begin position="200"/>
        <end position="215"/>
    </location>
</feature>
<feature type="compositionally biased region" description="Basic and acidic residues" evidence="2">
    <location>
        <begin position="1074"/>
        <end position="1101"/>
    </location>
</feature>
<reference evidence="3" key="1">
    <citation type="submission" date="2014-11" db="EMBL/GenBank/DDBJ databases">
        <authorList>
            <person name="Otto D Thomas"/>
            <person name="Naeem Raeece"/>
        </authorList>
    </citation>
    <scope>NUCLEOTIDE SEQUENCE</scope>
</reference>
<feature type="region of interest" description="Disordered" evidence="2">
    <location>
        <begin position="198"/>
        <end position="258"/>
    </location>
</feature>
<dbReference type="InterPro" id="IPR029488">
    <property type="entry name" value="Hmw/CFAP97"/>
</dbReference>
<evidence type="ECO:0000256" key="1">
    <source>
        <dbReference type="ARBA" id="ARBA00008315"/>
    </source>
</evidence>
<feature type="compositionally biased region" description="Basic and acidic residues" evidence="2">
    <location>
        <begin position="829"/>
        <end position="851"/>
    </location>
</feature>
<feature type="compositionally biased region" description="Basic and acidic residues" evidence="2">
    <location>
        <begin position="865"/>
        <end position="883"/>
    </location>
</feature>
<gene>
    <name evidence="3" type="ORF">Cvel_6580</name>
</gene>
<dbReference type="PANTHER" id="PTHR33768:SF3">
    <property type="entry name" value="MIP11318P"/>
    <property type="match status" value="1"/>
</dbReference>
<dbReference type="Pfam" id="PF13879">
    <property type="entry name" value="Hmw_CFAP97"/>
    <property type="match status" value="1"/>
</dbReference>
<feature type="compositionally biased region" description="Low complexity" evidence="2">
    <location>
        <begin position="707"/>
        <end position="718"/>
    </location>
</feature>
<feature type="compositionally biased region" description="Basic and acidic residues" evidence="2">
    <location>
        <begin position="891"/>
        <end position="901"/>
    </location>
</feature>
<feature type="compositionally biased region" description="Acidic residues" evidence="2">
    <location>
        <begin position="720"/>
        <end position="729"/>
    </location>
</feature>
<feature type="compositionally biased region" description="Basic and acidic residues" evidence="2">
    <location>
        <begin position="730"/>
        <end position="746"/>
    </location>
</feature>
<feature type="compositionally biased region" description="Polar residues" evidence="2">
    <location>
        <begin position="902"/>
        <end position="919"/>
    </location>
</feature>
<dbReference type="EMBL" id="CDMZ01002472">
    <property type="protein sequence ID" value="CEM42542.1"/>
    <property type="molecule type" value="Genomic_DNA"/>
</dbReference>
<feature type="compositionally biased region" description="Gly residues" evidence="2">
    <location>
        <begin position="291"/>
        <end position="308"/>
    </location>
</feature>
<feature type="compositionally biased region" description="Basic and acidic residues" evidence="2">
    <location>
        <begin position="1198"/>
        <end position="1212"/>
    </location>
</feature>
<comment type="similarity">
    <text evidence="1">Belongs to the CFAP97 family.</text>
</comment>
<evidence type="ECO:0000256" key="2">
    <source>
        <dbReference type="SAM" id="MobiDB-lite"/>
    </source>
</evidence>
<feature type="compositionally biased region" description="Acidic residues" evidence="2">
    <location>
        <begin position="1223"/>
        <end position="1234"/>
    </location>
</feature>
<feature type="region of interest" description="Disordered" evidence="2">
    <location>
        <begin position="619"/>
        <end position="1286"/>
    </location>
</feature>
<feature type="compositionally biased region" description="Polar residues" evidence="2">
    <location>
        <begin position="1047"/>
        <end position="1061"/>
    </location>
</feature>
<feature type="compositionally biased region" description="Basic and acidic residues" evidence="2">
    <location>
        <begin position="1148"/>
        <end position="1167"/>
    </location>
</feature>